<dbReference type="SUPFAM" id="SSF53955">
    <property type="entry name" value="Lysozyme-like"/>
    <property type="match status" value="1"/>
</dbReference>
<organism evidence="6 7">
    <name type="scientific">Pseudonocardia broussonetiae</name>
    <dbReference type="NCBI Taxonomy" id="2736640"/>
    <lineage>
        <taxon>Bacteria</taxon>
        <taxon>Bacillati</taxon>
        <taxon>Actinomycetota</taxon>
        <taxon>Actinomycetes</taxon>
        <taxon>Pseudonocardiales</taxon>
        <taxon>Pseudonocardiaceae</taxon>
        <taxon>Pseudonocardia</taxon>
    </lineage>
</organism>
<dbReference type="KEGG" id="pbro:HOP40_03880"/>
<name>A0A6M6JD87_9PSEU</name>
<dbReference type="InterPro" id="IPR010618">
    <property type="entry name" value="RPF"/>
</dbReference>
<dbReference type="InterPro" id="IPR007137">
    <property type="entry name" value="DUF348"/>
</dbReference>
<dbReference type="GO" id="GO:0016787">
    <property type="term" value="F:hydrolase activity"/>
    <property type="evidence" value="ECO:0007669"/>
    <property type="project" value="UniProtKB-KW"/>
</dbReference>
<proteinExistence type="inferred from homology"/>
<feature type="domain" description="G5" evidence="5">
    <location>
        <begin position="345"/>
        <end position="425"/>
    </location>
</feature>
<dbReference type="Pfam" id="PF03990">
    <property type="entry name" value="DUF348"/>
    <property type="match status" value="3"/>
</dbReference>
<dbReference type="EMBL" id="CP053564">
    <property type="protein sequence ID" value="QJY45073.1"/>
    <property type="molecule type" value="Genomic_DNA"/>
</dbReference>
<dbReference type="InterPro" id="IPR023346">
    <property type="entry name" value="Lysozyme-like_dom_sf"/>
</dbReference>
<keyword evidence="7" id="KW-1185">Reference proteome</keyword>
<gene>
    <name evidence="6" type="ORF">HOP40_03880</name>
</gene>
<evidence type="ECO:0000256" key="3">
    <source>
        <dbReference type="ARBA" id="ARBA00022801"/>
    </source>
</evidence>
<sequence length="518" mass="54134">MGEFVPPESVSVGHPGSRPLDDDGWFGTAEVFPEPSAVPEIENAPVIGRPVRMRLLGIPEIEPLPPTGPITVVRDDQRPEELTGPMAPLLIDEGLTGPLTGVEAPAPEAPAESDEPHTEQFAAVVVEEPEVAPEAAPAPALPAPRRARTARVGVRATVLAVLLALLGGGASALAMDKAVVLSVDGQERTLHTFAGDVAGALAAAGMVPSPQDRVQPALPTDVADGDYIIVNRARPLTLVEGGQERQVWTTAASVQEALSSLGMEAAPIQMSTSPDATIPLSGLALELNIPRTVSLADGPAAQVPVTTSAGTVAGLLAEQGVTLGPDDVAVPSPDTVLTDGTAVQIVRNGEGEVIETRTIAPPEEVVEDPEMPRGEREVVDPGRPGEQTAVVRVFVQNGQEVRRVQVRAGSTTPPSPRIVRVGTNDDVPQAPAVSDGGVWDRLVQCEATGNWAINTGNGYYGGLQFDRSTWNAYGGDEYADLPHQASREEQIAIATKVRDDRGGYGAWPACSRKLGLPR</sequence>
<dbReference type="Pfam" id="PF06737">
    <property type="entry name" value="Transglycosylas"/>
    <property type="match status" value="1"/>
</dbReference>
<dbReference type="Gene3D" id="1.10.530.10">
    <property type="match status" value="1"/>
</dbReference>
<dbReference type="Proteomes" id="UP000505377">
    <property type="component" value="Chromosome"/>
</dbReference>
<dbReference type="PROSITE" id="PS51109">
    <property type="entry name" value="G5"/>
    <property type="match status" value="1"/>
</dbReference>
<protein>
    <submittedName>
        <fullName evidence="6">DUF348 domain-containing protein</fullName>
    </submittedName>
</protein>
<reference evidence="6 7" key="1">
    <citation type="submission" date="2020-05" db="EMBL/GenBank/DDBJ databases">
        <authorList>
            <person name="Mo P."/>
        </authorList>
    </citation>
    <scope>NUCLEOTIDE SEQUENCE [LARGE SCALE GENOMIC DNA]</scope>
    <source>
        <strain evidence="6 7">Gen01</strain>
    </source>
</reference>
<keyword evidence="2" id="KW-0732">Signal</keyword>
<accession>A0A6M6JD87</accession>
<dbReference type="Gene3D" id="2.20.230.10">
    <property type="entry name" value="Resuscitation-promoting factor rpfb"/>
    <property type="match status" value="1"/>
</dbReference>
<dbReference type="InterPro" id="IPR011098">
    <property type="entry name" value="G5_dom"/>
</dbReference>
<evidence type="ECO:0000256" key="2">
    <source>
        <dbReference type="ARBA" id="ARBA00022729"/>
    </source>
</evidence>
<feature type="region of interest" description="Disordered" evidence="4">
    <location>
        <begin position="1"/>
        <end position="24"/>
    </location>
</feature>
<evidence type="ECO:0000256" key="1">
    <source>
        <dbReference type="ARBA" id="ARBA00010830"/>
    </source>
</evidence>
<dbReference type="Pfam" id="PF07501">
    <property type="entry name" value="G5"/>
    <property type="match status" value="1"/>
</dbReference>
<dbReference type="CDD" id="cd13925">
    <property type="entry name" value="RPF"/>
    <property type="match status" value="1"/>
</dbReference>
<dbReference type="RefSeq" id="WP_172154724.1">
    <property type="nucleotide sequence ID" value="NZ_CP053564.1"/>
</dbReference>
<keyword evidence="3" id="KW-0378">Hydrolase</keyword>
<feature type="region of interest" description="Disordered" evidence="4">
    <location>
        <begin position="407"/>
        <end position="429"/>
    </location>
</feature>
<comment type="similarity">
    <text evidence="1">Belongs to the transglycosylase family. Rpf subfamily.</text>
</comment>
<dbReference type="AlphaFoldDB" id="A0A6M6JD87"/>
<evidence type="ECO:0000256" key="4">
    <source>
        <dbReference type="SAM" id="MobiDB-lite"/>
    </source>
</evidence>
<evidence type="ECO:0000259" key="5">
    <source>
        <dbReference type="PROSITE" id="PS51109"/>
    </source>
</evidence>
<dbReference type="SMART" id="SM01208">
    <property type="entry name" value="G5"/>
    <property type="match status" value="1"/>
</dbReference>
<evidence type="ECO:0000313" key="7">
    <source>
        <dbReference type="Proteomes" id="UP000505377"/>
    </source>
</evidence>
<evidence type="ECO:0000313" key="6">
    <source>
        <dbReference type="EMBL" id="QJY45073.1"/>
    </source>
</evidence>